<proteinExistence type="predicted"/>
<organism evidence="2 3">
    <name type="scientific">Strongylus vulgaris</name>
    <name type="common">Blood worm</name>
    <dbReference type="NCBI Taxonomy" id="40348"/>
    <lineage>
        <taxon>Eukaryota</taxon>
        <taxon>Metazoa</taxon>
        <taxon>Ecdysozoa</taxon>
        <taxon>Nematoda</taxon>
        <taxon>Chromadorea</taxon>
        <taxon>Rhabditida</taxon>
        <taxon>Rhabditina</taxon>
        <taxon>Rhabditomorpha</taxon>
        <taxon>Strongyloidea</taxon>
        <taxon>Strongylidae</taxon>
        <taxon>Strongylus</taxon>
    </lineage>
</organism>
<reference evidence="2 3" key="1">
    <citation type="submission" date="2018-11" db="EMBL/GenBank/DDBJ databases">
        <authorList>
            <consortium name="Pathogen Informatics"/>
        </authorList>
    </citation>
    <scope>NUCLEOTIDE SEQUENCE [LARGE SCALE GENOMIC DNA]</scope>
</reference>
<dbReference type="OrthoDB" id="5863270at2759"/>
<sequence>MTTAISRHIIRNTYVDNVFYGANSVSDGVTFYKESKSLFHKAGMNLCAYANNSTKLNHYFEREEKGVIPKVQKLLGLEWDTTNDLVIALSSEKEAQWEKILSPWTIKGISIPHLIVEHRKGTHYEYDLHVFADASSVAYCAAAYLVQGIEDNPVRTSLTSKCRLASLNHSMTIPCLEIAALMIGSKLLVYFSWTDSVVALYWTKNNKSLPIFVKNRVSIILDNTSDVPILHLPSEINPVDMGTRACPVGELIKQESWWNGPAISPSQTRRNLKLSTGTRRKKTSEEPTNPLLHLNRFSPWTRLLATMMFVFKFLTKKSKQAAERFGNTKISLIQKMPWTDPTRQLTPGNYYTNFSSVGKSHHHPLHNTRSSNT</sequence>
<evidence type="ECO:0000313" key="2">
    <source>
        <dbReference type="EMBL" id="VDM78759.1"/>
    </source>
</evidence>
<keyword evidence="3" id="KW-1185">Reference proteome</keyword>
<feature type="region of interest" description="Disordered" evidence="1">
    <location>
        <begin position="262"/>
        <end position="290"/>
    </location>
</feature>
<dbReference type="InterPro" id="IPR008042">
    <property type="entry name" value="Retrotrans_Pao"/>
</dbReference>
<evidence type="ECO:0000256" key="1">
    <source>
        <dbReference type="SAM" id="MobiDB-lite"/>
    </source>
</evidence>
<dbReference type="EMBL" id="UYYB01102845">
    <property type="protein sequence ID" value="VDM78759.1"/>
    <property type="molecule type" value="Genomic_DNA"/>
</dbReference>
<accession>A0A3P7JFN9</accession>
<protein>
    <submittedName>
        <fullName evidence="2">Uncharacterized protein</fullName>
    </submittedName>
</protein>
<dbReference type="Pfam" id="PF05380">
    <property type="entry name" value="Peptidase_A17"/>
    <property type="match status" value="1"/>
</dbReference>
<name>A0A3P7JFN9_STRVU</name>
<dbReference type="PANTHER" id="PTHR47331">
    <property type="entry name" value="PHD-TYPE DOMAIN-CONTAINING PROTEIN"/>
    <property type="match status" value="1"/>
</dbReference>
<dbReference type="AlphaFoldDB" id="A0A3P7JFN9"/>
<gene>
    <name evidence="2" type="ORF">SVUK_LOCUS13757</name>
</gene>
<dbReference type="Proteomes" id="UP000270094">
    <property type="component" value="Unassembled WGS sequence"/>
</dbReference>
<feature type="compositionally biased region" description="Polar residues" evidence="1">
    <location>
        <begin position="264"/>
        <end position="277"/>
    </location>
</feature>
<evidence type="ECO:0000313" key="3">
    <source>
        <dbReference type="Proteomes" id="UP000270094"/>
    </source>
</evidence>